<dbReference type="GO" id="GO:2001237">
    <property type="term" value="P:negative regulation of extrinsic apoptotic signaling pathway"/>
    <property type="evidence" value="ECO:0007669"/>
    <property type="project" value="Ensembl"/>
</dbReference>
<dbReference type="Ensembl" id="ENSCPRT00005000480.1">
    <property type="protein sequence ID" value="ENSCPRP00005000395.1"/>
    <property type="gene ID" value="ENSCPRG00005000332.1"/>
</dbReference>
<evidence type="ECO:0000256" key="7">
    <source>
        <dbReference type="SAM" id="SignalP"/>
    </source>
</evidence>
<dbReference type="Gene3D" id="1.20.1250.10">
    <property type="match status" value="1"/>
</dbReference>
<dbReference type="PANTHER" id="PTHR48482">
    <property type="entry name" value="INTERLEUKIN-19-RELATED"/>
    <property type="match status" value="1"/>
</dbReference>
<proteinExistence type="inferred from homology"/>
<dbReference type="PANTHER" id="PTHR48482:SF3">
    <property type="entry name" value="INTERLEUKIN-19"/>
    <property type="match status" value="1"/>
</dbReference>
<feature type="disulfide bond" evidence="6">
    <location>
        <begin position="33"/>
        <end position="113"/>
    </location>
</feature>
<dbReference type="GO" id="GO:2001244">
    <property type="term" value="P:positive regulation of intrinsic apoptotic signaling pathway"/>
    <property type="evidence" value="ECO:0007669"/>
    <property type="project" value="Ensembl"/>
</dbReference>
<evidence type="ECO:0000256" key="2">
    <source>
        <dbReference type="ARBA" id="ARBA00008813"/>
    </source>
</evidence>
<protein>
    <submittedName>
        <fullName evidence="8">Interleukin 19</fullName>
    </submittedName>
</protein>
<feature type="disulfide bond" evidence="6">
    <location>
        <begin position="68"/>
        <end position="121"/>
    </location>
</feature>
<feature type="disulfide bond" evidence="6">
    <location>
        <begin position="67"/>
        <end position="119"/>
    </location>
</feature>
<comment type="similarity">
    <text evidence="2">Belongs to the IL-10 family.</text>
</comment>
<reference evidence="8" key="1">
    <citation type="submission" date="2025-08" db="UniProtKB">
        <authorList>
            <consortium name="Ensembl"/>
        </authorList>
    </citation>
    <scope>IDENTIFICATION</scope>
</reference>
<dbReference type="OMA" id="RLCHARM"/>
<comment type="subcellular location">
    <subcellularLocation>
        <location evidence="1">Secreted</location>
    </subcellularLocation>
</comment>
<keyword evidence="4" id="KW-0964">Secreted</keyword>
<dbReference type="PRINTS" id="PR01937">
    <property type="entry name" value="INTRLEUKIN24"/>
</dbReference>
<organism evidence="8 9">
    <name type="scientific">Crocodylus porosus</name>
    <name type="common">Saltwater crocodile</name>
    <name type="synonym">Estuarine crocodile</name>
    <dbReference type="NCBI Taxonomy" id="8502"/>
    <lineage>
        <taxon>Eukaryota</taxon>
        <taxon>Metazoa</taxon>
        <taxon>Chordata</taxon>
        <taxon>Craniata</taxon>
        <taxon>Vertebrata</taxon>
        <taxon>Euteleostomi</taxon>
        <taxon>Archelosauria</taxon>
        <taxon>Archosauria</taxon>
        <taxon>Crocodylia</taxon>
        <taxon>Longirostres</taxon>
        <taxon>Crocodylidae</taxon>
        <taxon>Crocodylus</taxon>
    </lineage>
</organism>
<dbReference type="GeneTree" id="ENSGT00950000183124"/>
<dbReference type="GO" id="GO:0005125">
    <property type="term" value="F:cytokine activity"/>
    <property type="evidence" value="ECO:0007669"/>
    <property type="project" value="UniProtKB-KW"/>
</dbReference>
<dbReference type="GO" id="GO:0010989">
    <property type="term" value="P:negative regulation of low-density lipoprotein particle clearance"/>
    <property type="evidence" value="ECO:0007669"/>
    <property type="project" value="Ensembl"/>
</dbReference>
<evidence type="ECO:0000256" key="6">
    <source>
        <dbReference type="PIRSR" id="PIRSR620443-51"/>
    </source>
</evidence>
<evidence type="ECO:0000313" key="8">
    <source>
        <dbReference type="Ensembl" id="ENSCPRP00005000395.1"/>
    </source>
</evidence>
<evidence type="ECO:0000256" key="3">
    <source>
        <dbReference type="ARBA" id="ARBA00022514"/>
    </source>
</evidence>
<feature type="signal peptide" evidence="7">
    <location>
        <begin position="1"/>
        <end position="24"/>
    </location>
</feature>
<evidence type="ECO:0000256" key="4">
    <source>
        <dbReference type="ARBA" id="ARBA00022525"/>
    </source>
</evidence>
<accession>A0A7M4DVH3</accession>
<keyword evidence="6" id="KW-1015">Disulfide bond</keyword>
<dbReference type="SUPFAM" id="SSF47266">
    <property type="entry name" value="4-helical cytokines"/>
    <property type="match status" value="1"/>
</dbReference>
<sequence length="163" mass="18685">MKVSCLCLSFLLAICGLHWTPTTANKIFHFGSCEILMNVNEIRTGFAAIKANIVSMAMHFTDSEDTCCIIHHLLKFYVDMVFKHCETEDSWVNRKISSIANSFLSIKKNFRHCHQQTMCRCGEEATQKYKQILTNYGQLNVKNAAMKSLGELDNLLDWMEKAH</sequence>
<dbReference type="GO" id="GO:0005615">
    <property type="term" value="C:extracellular space"/>
    <property type="evidence" value="ECO:0007669"/>
    <property type="project" value="UniProtKB-KW"/>
</dbReference>
<dbReference type="InterPro" id="IPR020444">
    <property type="entry name" value="IL-24"/>
</dbReference>
<dbReference type="InterPro" id="IPR020443">
    <property type="entry name" value="IL-10/19/20/24/26"/>
</dbReference>
<dbReference type="InterPro" id="IPR009079">
    <property type="entry name" value="4_helix_cytokine-like_core"/>
</dbReference>
<evidence type="ECO:0000313" key="9">
    <source>
        <dbReference type="Proteomes" id="UP000594220"/>
    </source>
</evidence>
<dbReference type="GO" id="GO:0072593">
    <property type="term" value="P:reactive oxygen species metabolic process"/>
    <property type="evidence" value="ECO:0007669"/>
    <property type="project" value="Ensembl"/>
</dbReference>
<name>A0A7M4DVH3_CROPO</name>
<keyword evidence="3" id="KW-0202">Cytokine</keyword>
<keyword evidence="5 7" id="KW-0732">Signal</keyword>
<reference evidence="8" key="2">
    <citation type="submission" date="2025-09" db="UniProtKB">
        <authorList>
            <consortium name="Ensembl"/>
        </authorList>
    </citation>
    <scope>IDENTIFICATION</scope>
</reference>
<evidence type="ECO:0000256" key="1">
    <source>
        <dbReference type="ARBA" id="ARBA00004613"/>
    </source>
</evidence>
<evidence type="ECO:0000256" key="5">
    <source>
        <dbReference type="ARBA" id="ARBA00022729"/>
    </source>
</evidence>
<keyword evidence="9" id="KW-1185">Reference proteome</keyword>
<feature type="chain" id="PRO_5029797850" evidence="7">
    <location>
        <begin position="25"/>
        <end position="163"/>
    </location>
</feature>
<dbReference type="AlphaFoldDB" id="A0A7M4DVH3"/>
<dbReference type="Proteomes" id="UP000594220">
    <property type="component" value="Unplaced"/>
</dbReference>
<gene>
    <name evidence="8" type="primary">IL19</name>
</gene>